<reference evidence="2" key="1">
    <citation type="submission" date="2020-11" db="EMBL/GenBank/DDBJ databases">
        <title>Isolation and identification of active actinomycetes.</title>
        <authorList>
            <person name="Sun X."/>
        </authorList>
    </citation>
    <scope>NUCLEOTIDE SEQUENCE</scope>
    <source>
        <strain evidence="2">NEAU-A11</strain>
    </source>
</reference>
<keyword evidence="3" id="KW-1185">Reference proteome</keyword>
<comment type="caution">
    <text evidence="2">The sequence shown here is derived from an EMBL/GenBank/DDBJ whole genome shotgun (WGS) entry which is preliminary data.</text>
</comment>
<feature type="compositionally biased region" description="Acidic residues" evidence="1">
    <location>
        <begin position="36"/>
        <end position="47"/>
    </location>
</feature>
<proteinExistence type="predicted"/>
<protein>
    <submittedName>
        <fullName evidence="2">Uncharacterized protein</fullName>
    </submittedName>
</protein>
<feature type="compositionally biased region" description="Acidic residues" evidence="1">
    <location>
        <begin position="1"/>
        <end position="22"/>
    </location>
</feature>
<evidence type="ECO:0000256" key="1">
    <source>
        <dbReference type="SAM" id="MobiDB-lite"/>
    </source>
</evidence>
<evidence type="ECO:0000313" key="3">
    <source>
        <dbReference type="Proteomes" id="UP000598146"/>
    </source>
</evidence>
<name>A0A931C9L0_9ACTN</name>
<dbReference type="AlphaFoldDB" id="A0A931C9L0"/>
<feature type="region of interest" description="Disordered" evidence="1">
    <location>
        <begin position="1"/>
        <end position="64"/>
    </location>
</feature>
<gene>
    <name evidence="2" type="ORF">I4J89_31205</name>
</gene>
<dbReference type="RefSeq" id="WP_196417693.1">
    <property type="nucleotide sequence ID" value="NZ_JADQTO010000017.1"/>
</dbReference>
<dbReference type="EMBL" id="JADQTO010000017">
    <property type="protein sequence ID" value="MBG0565925.1"/>
    <property type="molecule type" value="Genomic_DNA"/>
</dbReference>
<dbReference type="Proteomes" id="UP000598146">
    <property type="component" value="Unassembled WGS sequence"/>
</dbReference>
<accession>A0A931C9L0</accession>
<evidence type="ECO:0000313" key="2">
    <source>
        <dbReference type="EMBL" id="MBG0565925.1"/>
    </source>
</evidence>
<organism evidence="2 3">
    <name type="scientific">Actinoplanes aureus</name>
    <dbReference type="NCBI Taxonomy" id="2792083"/>
    <lineage>
        <taxon>Bacteria</taxon>
        <taxon>Bacillati</taxon>
        <taxon>Actinomycetota</taxon>
        <taxon>Actinomycetes</taxon>
        <taxon>Micromonosporales</taxon>
        <taxon>Micromonosporaceae</taxon>
        <taxon>Actinoplanes</taxon>
    </lineage>
</organism>
<sequence length="149" mass="16034">MTDHWDDDFDFEPPDELPDLDQPDLAHPDVDLPELSIDEPAFEEPSWEDPQVPDQPDIAPEPADAVFPPALDVGELPEPVDGFPWVDAATLGPADAEGFTAPVEAVDAQELAAYAGVDLPAGADPWEVLAADEDPATSALARWWTPGEQ</sequence>